<comment type="caution">
    <text evidence="2">The sequence shown here is derived from an EMBL/GenBank/DDBJ whole genome shotgun (WGS) entry which is preliminary data.</text>
</comment>
<evidence type="ECO:0000256" key="1">
    <source>
        <dbReference type="SAM" id="MobiDB-lite"/>
    </source>
</evidence>
<evidence type="ECO:0000313" key="3">
    <source>
        <dbReference type="Proteomes" id="UP001165121"/>
    </source>
</evidence>
<organism evidence="2 3">
    <name type="scientific">Phytophthora fragariaefolia</name>
    <dbReference type="NCBI Taxonomy" id="1490495"/>
    <lineage>
        <taxon>Eukaryota</taxon>
        <taxon>Sar</taxon>
        <taxon>Stramenopiles</taxon>
        <taxon>Oomycota</taxon>
        <taxon>Peronosporomycetes</taxon>
        <taxon>Peronosporales</taxon>
        <taxon>Peronosporaceae</taxon>
        <taxon>Phytophthora</taxon>
    </lineage>
</organism>
<accession>A0A9W7CZR5</accession>
<reference evidence="2" key="1">
    <citation type="submission" date="2023-04" db="EMBL/GenBank/DDBJ databases">
        <title>Phytophthora fragariaefolia NBRC 109709.</title>
        <authorList>
            <person name="Ichikawa N."/>
            <person name="Sato H."/>
            <person name="Tonouchi N."/>
        </authorList>
    </citation>
    <scope>NUCLEOTIDE SEQUENCE</scope>
    <source>
        <strain evidence="2">NBRC 109709</strain>
    </source>
</reference>
<dbReference type="OrthoDB" id="118776at2759"/>
<gene>
    <name evidence="2" type="ORF">Pfra01_001937100</name>
</gene>
<protein>
    <submittedName>
        <fullName evidence="2">Unnamed protein product</fullName>
    </submittedName>
</protein>
<feature type="compositionally biased region" description="Basic and acidic residues" evidence="1">
    <location>
        <begin position="271"/>
        <end position="282"/>
    </location>
</feature>
<evidence type="ECO:0000313" key="2">
    <source>
        <dbReference type="EMBL" id="GMF49233.1"/>
    </source>
</evidence>
<dbReference type="EMBL" id="BSXT01002504">
    <property type="protein sequence ID" value="GMF49233.1"/>
    <property type="molecule type" value="Genomic_DNA"/>
</dbReference>
<name>A0A9W7CZR5_9STRA</name>
<dbReference type="Proteomes" id="UP001165121">
    <property type="component" value="Unassembled WGS sequence"/>
</dbReference>
<feature type="region of interest" description="Disordered" evidence="1">
    <location>
        <begin position="262"/>
        <end position="282"/>
    </location>
</feature>
<keyword evidence="3" id="KW-1185">Reference proteome</keyword>
<sequence length="282" mass="30970">MGFGLNLSNEYWWPRPHFRICLMIRIQTRSTTKATVVSDVFHPTDFTQLWRHLRAAGWKSKRPAGLANNWTDTSPNGYSFLGKLAVEVFVFQSGLLSEKEGADSVASGNAELEATNETLTASQIDTSANHELVVGAFQRLLSAAESSAEPEDVDDGEAIGDDALVGDADRLVVATNDVNVLGDGDVSRDYESIGSSVVESSLEDRGDEDVKPCEYPDEEVKSDEEVARMSDAFIMDQTTLREHEWGPLSSEFEAAWKRYPNLPTDVAMPSHEPHDIADSPSS</sequence>
<dbReference type="AlphaFoldDB" id="A0A9W7CZR5"/>
<proteinExistence type="predicted"/>